<dbReference type="OrthoDB" id="416217at2759"/>
<keyword evidence="5" id="KW-0804">Transcription</keyword>
<protein>
    <submittedName>
        <fullName evidence="7">Uncharacterized protein</fullName>
    </submittedName>
</protein>
<evidence type="ECO:0000256" key="6">
    <source>
        <dbReference type="ARBA" id="ARBA00023242"/>
    </source>
</evidence>
<keyword evidence="1" id="KW-0479">Metal-binding</keyword>
<evidence type="ECO:0000256" key="4">
    <source>
        <dbReference type="ARBA" id="ARBA00023125"/>
    </source>
</evidence>
<dbReference type="Pfam" id="PF11951">
    <property type="entry name" value="Fungal_trans_2"/>
    <property type="match status" value="1"/>
</dbReference>
<dbReference type="InterPro" id="IPR021858">
    <property type="entry name" value="Fun_TF"/>
</dbReference>
<dbReference type="AlphaFoldDB" id="A0A167WDK1"/>
<evidence type="ECO:0000256" key="2">
    <source>
        <dbReference type="ARBA" id="ARBA00022833"/>
    </source>
</evidence>
<comment type="caution">
    <text evidence="7">The sequence shown here is derived from an EMBL/GenBank/DDBJ whole genome shotgun (WGS) entry which is preliminary data.</text>
</comment>
<dbReference type="GO" id="GO:0046872">
    <property type="term" value="F:metal ion binding"/>
    <property type="evidence" value="ECO:0007669"/>
    <property type="project" value="UniProtKB-KW"/>
</dbReference>
<dbReference type="PANTHER" id="PTHR36206:SF12">
    <property type="entry name" value="ASPERCRYPTIN BIOSYNTHESIS CLUSTER-SPECIFIC TRANSCRIPTION REGULATOR ATNN-RELATED"/>
    <property type="match status" value="1"/>
</dbReference>
<sequence>MAYFQAVCAGEFSLFFELPTWEAIVLQGTLTEPALHHAALAIGALARRRYHPDRRHKTSPATTAFAIQQYSRAIQGLYGRLDETAQSLEVAVVASVVFSYIEFLLGLDSRIEVHVKAGCAMLENLRPGLDRSQPATSITEAGRNSEFGSLFTRYDLLANAMFQLTAQVNLPGSSVGQQQFIER</sequence>
<accession>A0A167WDK1</accession>
<organism evidence="7 8">
    <name type="scientific">Niveomyces insectorum RCEF 264</name>
    <dbReference type="NCBI Taxonomy" id="1081102"/>
    <lineage>
        <taxon>Eukaryota</taxon>
        <taxon>Fungi</taxon>
        <taxon>Dikarya</taxon>
        <taxon>Ascomycota</taxon>
        <taxon>Pezizomycotina</taxon>
        <taxon>Sordariomycetes</taxon>
        <taxon>Hypocreomycetidae</taxon>
        <taxon>Hypocreales</taxon>
        <taxon>Cordycipitaceae</taxon>
        <taxon>Niveomyces</taxon>
    </lineage>
</organism>
<dbReference type="GO" id="GO:0003677">
    <property type="term" value="F:DNA binding"/>
    <property type="evidence" value="ECO:0007669"/>
    <property type="project" value="UniProtKB-KW"/>
</dbReference>
<evidence type="ECO:0000313" key="8">
    <source>
        <dbReference type="Proteomes" id="UP000076874"/>
    </source>
</evidence>
<dbReference type="Proteomes" id="UP000076874">
    <property type="component" value="Unassembled WGS sequence"/>
</dbReference>
<keyword evidence="6" id="KW-0539">Nucleus</keyword>
<keyword evidence="2" id="KW-0862">Zinc</keyword>
<dbReference type="EMBL" id="AZHD01000005">
    <property type="protein sequence ID" value="OAA63648.1"/>
    <property type="molecule type" value="Genomic_DNA"/>
</dbReference>
<gene>
    <name evidence="7" type="ORF">SPI_03811</name>
</gene>
<keyword evidence="8" id="KW-1185">Reference proteome</keyword>
<evidence type="ECO:0000313" key="7">
    <source>
        <dbReference type="EMBL" id="OAA63648.1"/>
    </source>
</evidence>
<name>A0A167WDK1_9HYPO</name>
<dbReference type="PANTHER" id="PTHR36206">
    <property type="entry name" value="ASPERCRYPTIN BIOSYNTHESIS CLUSTER-SPECIFIC TRANSCRIPTION REGULATOR ATNN-RELATED"/>
    <property type="match status" value="1"/>
</dbReference>
<evidence type="ECO:0000256" key="5">
    <source>
        <dbReference type="ARBA" id="ARBA00023163"/>
    </source>
</evidence>
<evidence type="ECO:0000256" key="1">
    <source>
        <dbReference type="ARBA" id="ARBA00022723"/>
    </source>
</evidence>
<evidence type="ECO:0000256" key="3">
    <source>
        <dbReference type="ARBA" id="ARBA00023015"/>
    </source>
</evidence>
<keyword evidence="4" id="KW-0238">DNA-binding</keyword>
<dbReference type="InterPro" id="IPR052360">
    <property type="entry name" value="Transcr_Regulatory_Proteins"/>
</dbReference>
<proteinExistence type="predicted"/>
<reference evidence="7 8" key="1">
    <citation type="journal article" date="2016" name="Genome Biol. Evol.">
        <title>Divergent and convergent evolution of fungal pathogenicity.</title>
        <authorList>
            <person name="Shang Y."/>
            <person name="Xiao G."/>
            <person name="Zheng P."/>
            <person name="Cen K."/>
            <person name="Zhan S."/>
            <person name="Wang C."/>
        </authorList>
    </citation>
    <scope>NUCLEOTIDE SEQUENCE [LARGE SCALE GENOMIC DNA]</scope>
    <source>
        <strain evidence="7 8">RCEF 264</strain>
    </source>
</reference>
<keyword evidence="3" id="KW-0805">Transcription regulation</keyword>